<keyword evidence="6" id="KW-1185">Reference proteome</keyword>
<organism evidence="5 6">
    <name type="scientific">Buttiauxella selenatireducens</name>
    <dbReference type="NCBI Taxonomy" id="3073902"/>
    <lineage>
        <taxon>Bacteria</taxon>
        <taxon>Pseudomonadati</taxon>
        <taxon>Pseudomonadota</taxon>
        <taxon>Gammaproteobacteria</taxon>
        <taxon>Enterobacterales</taxon>
        <taxon>Enterobacteriaceae</taxon>
        <taxon>Buttiauxella</taxon>
    </lineage>
</organism>
<dbReference type="Gene3D" id="3.40.50.10490">
    <property type="entry name" value="Glucose-6-phosphate isomerase like protein, domain 1"/>
    <property type="match status" value="1"/>
</dbReference>
<evidence type="ECO:0000256" key="2">
    <source>
        <dbReference type="ARBA" id="ARBA00023277"/>
    </source>
</evidence>
<accession>A0ABY9SEG9</accession>
<evidence type="ECO:0000256" key="1">
    <source>
        <dbReference type="ARBA" id="ARBA00023239"/>
    </source>
</evidence>
<dbReference type="CDD" id="cd05007">
    <property type="entry name" value="SIS_Etherase"/>
    <property type="match status" value="1"/>
</dbReference>
<dbReference type="PROSITE" id="PS51464">
    <property type="entry name" value="SIS"/>
    <property type="match status" value="1"/>
</dbReference>
<dbReference type="NCBIfam" id="NF003915">
    <property type="entry name" value="PRK05441.1"/>
    <property type="match status" value="1"/>
</dbReference>
<name>A0ABY9SEG9_9ENTR</name>
<proteinExistence type="predicted"/>
<dbReference type="EMBL" id="CP133838">
    <property type="protein sequence ID" value="WMY74527.1"/>
    <property type="molecule type" value="Genomic_DNA"/>
</dbReference>
<dbReference type="InterPro" id="IPR046348">
    <property type="entry name" value="SIS_dom_sf"/>
</dbReference>
<gene>
    <name evidence="5" type="ORF">RHD99_00635</name>
</gene>
<dbReference type="PANTHER" id="PTHR10088:SF4">
    <property type="entry name" value="GLUCOKINASE REGULATORY PROTEIN"/>
    <property type="match status" value="1"/>
</dbReference>
<reference evidence="5 6" key="1">
    <citation type="submission" date="2023-09" db="EMBL/GenBank/DDBJ databases">
        <title>Buttiauxella selenatireducens sp. nov., isolated from the rhizosphere of Cardamine hupingshanesis.</title>
        <authorList>
            <person name="Zhang S."/>
            <person name="Xu Z."/>
            <person name="Wang H."/>
            <person name="Guo Y."/>
        </authorList>
    </citation>
    <scope>NUCLEOTIDE SEQUENCE [LARGE SCALE GENOMIC DNA]</scope>
    <source>
        <strain evidence="5 6">R73</strain>
    </source>
</reference>
<evidence type="ECO:0000313" key="5">
    <source>
        <dbReference type="EMBL" id="WMY74527.1"/>
    </source>
</evidence>
<dbReference type="InterPro" id="IPR001347">
    <property type="entry name" value="SIS_dom"/>
</dbReference>
<evidence type="ECO:0000259" key="4">
    <source>
        <dbReference type="PROSITE" id="PS51464"/>
    </source>
</evidence>
<evidence type="ECO:0000256" key="3">
    <source>
        <dbReference type="SAM" id="MobiDB-lite"/>
    </source>
</evidence>
<sequence length="306" mass="32786">MSSKPTGSMMGRRNSGTENIDKLTTEDMLAAILKDDREITNAIATCLPTVTRLVDRAVATFSRGGRVVIVGAGASGRAAMQVACEFAPDTHHGLIGLIAGGPEAMLQELEAAAGDYDRGINDLQAIHFNQNDMLLGLSVSGKTPWVWGALRYARSLDAPVAVITQDAGSEVAQLADIVIAPDTGPEVVVGFANPKARLAQRQILTMLSTGLAIRTGRVYGNLRVDINASSTRWAERQIAIVMEATHCSRAQAKETLGSCNHDCRTAILMLLTGLDVWNARDVLAENSEHLRISLEEAKRRSVQKAS</sequence>
<dbReference type="RefSeq" id="WP_309877130.1">
    <property type="nucleotide sequence ID" value="NZ_CP133838.1"/>
</dbReference>
<dbReference type="InterPro" id="IPR040190">
    <property type="entry name" value="MURQ/GCKR"/>
</dbReference>
<feature type="domain" description="SIS" evidence="4">
    <location>
        <begin position="57"/>
        <end position="217"/>
    </location>
</feature>
<dbReference type="Proteomes" id="UP001246690">
    <property type="component" value="Chromosome"/>
</dbReference>
<keyword evidence="1" id="KW-0456">Lyase</keyword>
<dbReference type="NCBIfam" id="NF009222">
    <property type="entry name" value="PRK12570.1"/>
    <property type="match status" value="1"/>
</dbReference>
<dbReference type="InterPro" id="IPR005488">
    <property type="entry name" value="Etherase_MurQ"/>
</dbReference>
<dbReference type="SUPFAM" id="SSF53697">
    <property type="entry name" value="SIS domain"/>
    <property type="match status" value="1"/>
</dbReference>
<evidence type="ECO:0000313" key="6">
    <source>
        <dbReference type="Proteomes" id="UP001246690"/>
    </source>
</evidence>
<dbReference type="Pfam" id="PF22645">
    <property type="entry name" value="GKRP_SIS_N"/>
    <property type="match status" value="1"/>
</dbReference>
<protein>
    <submittedName>
        <fullName evidence="5">N-acetylmuramic acid 6-phosphate etherase</fullName>
    </submittedName>
</protein>
<keyword evidence="2" id="KW-0119">Carbohydrate metabolism</keyword>
<dbReference type="PANTHER" id="PTHR10088">
    <property type="entry name" value="GLUCOKINASE REGULATORY PROTEIN"/>
    <property type="match status" value="1"/>
</dbReference>
<feature type="region of interest" description="Disordered" evidence="3">
    <location>
        <begin position="1"/>
        <end position="20"/>
    </location>
</feature>
<dbReference type="Gene3D" id="1.10.8.1080">
    <property type="match status" value="1"/>
</dbReference>